<dbReference type="InterPro" id="IPR001173">
    <property type="entry name" value="Glyco_trans_2-like"/>
</dbReference>
<dbReference type="EMBL" id="BLXZ01000001">
    <property type="protein sequence ID" value="GFO66734.1"/>
    <property type="molecule type" value="Genomic_DNA"/>
</dbReference>
<dbReference type="PANTHER" id="PTHR43685">
    <property type="entry name" value="GLYCOSYLTRANSFERASE"/>
    <property type="match status" value="1"/>
</dbReference>
<protein>
    <recommendedName>
        <fullName evidence="1">Glycosyltransferase 2-like domain-containing protein</fullName>
    </recommendedName>
</protein>
<organism evidence="2 3">
    <name type="scientific">Geomonas limicola</name>
    <dbReference type="NCBI Taxonomy" id="2740186"/>
    <lineage>
        <taxon>Bacteria</taxon>
        <taxon>Pseudomonadati</taxon>
        <taxon>Thermodesulfobacteriota</taxon>
        <taxon>Desulfuromonadia</taxon>
        <taxon>Geobacterales</taxon>
        <taxon>Geobacteraceae</taxon>
        <taxon>Geomonas</taxon>
    </lineage>
</organism>
<evidence type="ECO:0000259" key="1">
    <source>
        <dbReference type="Pfam" id="PF00535"/>
    </source>
</evidence>
<comment type="caution">
    <text evidence="2">The sequence shown here is derived from an EMBL/GenBank/DDBJ whole genome shotgun (WGS) entry which is preliminary data.</text>
</comment>
<evidence type="ECO:0000313" key="3">
    <source>
        <dbReference type="Proteomes" id="UP000587586"/>
    </source>
</evidence>
<dbReference type="AlphaFoldDB" id="A0A6V8N424"/>
<dbReference type="Pfam" id="PF00535">
    <property type="entry name" value="Glycos_transf_2"/>
    <property type="match status" value="1"/>
</dbReference>
<evidence type="ECO:0000313" key="2">
    <source>
        <dbReference type="EMBL" id="GFO66734.1"/>
    </source>
</evidence>
<keyword evidence="3" id="KW-1185">Reference proteome</keyword>
<dbReference type="InterPro" id="IPR050834">
    <property type="entry name" value="Glycosyltransf_2"/>
</dbReference>
<dbReference type="SUPFAM" id="SSF53448">
    <property type="entry name" value="Nucleotide-diphospho-sugar transferases"/>
    <property type="match status" value="1"/>
</dbReference>
<dbReference type="PANTHER" id="PTHR43685:SF2">
    <property type="entry name" value="GLYCOSYLTRANSFERASE 2-LIKE DOMAIN-CONTAINING PROTEIN"/>
    <property type="match status" value="1"/>
</dbReference>
<gene>
    <name evidence="2" type="ORF">GMLC_03130</name>
</gene>
<sequence>MRDFVWMVVNDGGDPGPVEEIVATVSGELEVNLRHHPVSLGMEAASNAGIAACQSKYLVIHDDDDSWQPTFLERTAGFLDSPAGERFGGVVTQSVLVKEKIHNGVCEFVSKHDFNRWMQVVYLVDMAKSNSFPPISFLFRRSVYDEVGGFNENLPVLGDWDFNLRFLLEHDIHVIEELLANYHHRVEQTSTYGNSVLQGDRSHKSYDAMVRNRLLREDLRQNKTGLGVLVNLVKEYEGFDSIASWQNFKRVLSRTRFGWVARYL</sequence>
<accession>A0A6V8N424</accession>
<dbReference type="Proteomes" id="UP000587586">
    <property type="component" value="Unassembled WGS sequence"/>
</dbReference>
<feature type="domain" description="Glycosyltransferase 2-like" evidence="1">
    <location>
        <begin position="8"/>
        <end position="84"/>
    </location>
</feature>
<proteinExistence type="predicted"/>
<name>A0A6V8N424_9BACT</name>
<dbReference type="InterPro" id="IPR029044">
    <property type="entry name" value="Nucleotide-diphossugar_trans"/>
</dbReference>
<dbReference type="Gene3D" id="3.90.550.10">
    <property type="entry name" value="Spore Coat Polysaccharide Biosynthesis Protein SpsA, Chain A"/>
    <property type="match status" value="1"/>
</dbReference>
<reference evidence="3" key="1">
    <citation type="submission" date="2020-06" db="EMBL/GenBank/DDBJ databases">
        <title>Draft genomic sequecing of Geomonas sp. Red745.</title>
        <authorList>
            <person name="Itoh H."/>
            <person name="Xu Z.X."/>
            <person name="Ushijima N."/>
            <person name="Masuda Y."/>
            <person name="Shiratori Y."/>
            <person name="Senoo K."/>
        </authorList>
    </citation>
    <scope>NUCLEOTIDE SEQUENCE [LARGE SCALE GENOMIC DNA]</scope>
    <source>
        <strain evidence="3">Red745</strain>
    </source>
</reference>